<evidence type="ECO:0008006" key="3">
    <source>
        <dbReference type="Google" id="ProtNLM"/>
    </source>
</evidence>
<keyword evidence="2" id="KW-1185">Reference proteome</keyword>
<dbReference type="Proteomes" id="UP000186026">
    <property type="component" value="Unassembled WGS sequence"/>
</dbReference>
<evidence type="ECO:0000313" key="1">
    <source>
        <dbReference type="EMBL" id="SIT04910.1"/>
    </source>
</evidence>
<dbReference type="RefSeq" id="WP_217695373.1">
    <property type="nucleotide sequence ID" value="NZ_FTOP01000013.1"/>
</dbReference>
<accession>A0A1N7P2X4</accession>
<evidence type="ECO:0000313" key="2">
    <source>
        <dbReference type="Proteomes" id="UP000186026"/>
    </source>
</evidence>
<dbReference type="AlphaFoldDB" id="A0A1N7P2X4"/>
<protein>
    <recommendedName>
        <fullName evidence="3">Cellobiose phosphorylase</fullName>
    </recommendedName>
</protein>
<dbReference type="EMBL" id="FTOP01000013">
    <property type="protein sequence ID" value="SIT04910.1"/>
    <property type="molecule type" value="Genomic_DNA"/>
</dbReference>
<reference evidence="2" key="1">
    <citation type="submission" date="2017-01" db="EMBL/GenBank/DDBJ databases">
        <authorList>
            <person name="Varghese N."/>
            <person name="Submissions S."/>
        </authorList>
    </citation>
    <scope>NUCLEOTIDE SEQUENCE [LARGE SCALE GENOMIC DNA]</scope>
    <source>
        <strain evidence="2">DSM 46698</strain>
    </source>
</reference>
<sequence>MNQSYFKIADQPLQFQNEEVSGSFVKMGEGLFYKVNHVDQMPPFFMSIVSHDEHWMFIGSNGALTAGKRNEEQALFPYYTDDKILSAEGKVGSSTTIRIHIENGQKLWKPFSDTYKGIYAIERNLYKSQWGNEVIFEEINHDLGLAFSYSWQFSSKYGFVKRSHLHNITAKPSKVEVLDGVLELMPFGVSSQLQLQRSNLVNAYKRSELDAKSGLGIFALSSQIVDRAEPSEALKATLAWYSGVEAKHVLLSSLQLENFCKGREIWTEHDIKGTPASYLISFDENLDEGQQIEWSICMDIYQTPAQINNLINQLNKDKKTVLSDLKADLDQGKKILKTLVGKADGLQMTADPAVINRHFSNVLFNIMRGGIFEDDYQIDGRDFLEYVKAINLEVYDQFQYFFKEISGYETYQSLNQKALKENASDLIRICKEYLPLSFSRRHGDPSRPWNKFSIDLKNPDGSKRRAYAGNWRDIFQNWEALAVSYPEFVEGMVFKFLNASTIDGYNPYRISRNGVDWEVTEPEDPWSYIGYWGDHQLIYLLKLLELGKKHQAISLKNLANQDWFVYANVPYRIRSFEAIMKDAQDTVDFDEQLEKKIQSRAQKLGADGKLLFINDQYILKSNFLEKLMIPWLTKLGNFVPDAGIWMNTQRPEWNDANNALVGNGTSMVTLYYMYRFTDFIEKWLKEELTESVVLHQEVADWLQGMFDVLLKYEQTLSRGFSSKARFEFVQKLGLTAEAYRNQAYAGFSEEKTSIEISQLLDLLKLTKQYLEKSIQNNKRSDGLYHAYNLIDIKEGEISVDYLYEMLEGQVAILTSGYLNPAESLALLDQMKNSELYRPDQYSYLLYPNRDLKGFLHKSIIPQSSLDEIPLLKDMINKGDVRIVHQDHQGQVYFNSEFNNVKALRKSLEEFKNTDDLVKIEALYEQVFNHKSFTGRSGTFFAFEGLGSIYWHMVSKLLYAVGEILSENQDLEAKVKGRLVDHYYEIRAGIGVNKSPKFYGAIPTDPYSHTPAHRGAQQPGMTGQVKEDILNRWFELGAQVIDGCIAFNPNFLSSNEWLTEKQDFEYVNLQGKLNTIEVSRESLAFTYCQVPIIYKKGSKAKIDVIYNDSDESQSIQGRVLPQQLSKLIFSRSHNIEKIEVSVE</sequence>
<organism evidence="1 2">
    <name type="scientific">Belliella pelovolcani</name>
    <dbReference type="NCBI Taxonomy" id="529505"/>
    <lineage>
        <taxon>Bacteria</taxon>
        <taxon>Pseudomonadati</taxon>
        <taxon>Bacteroidota</taxon>
        <taxon>Cytophagia</taxon>
        <taxon>Cytophagales</taxon>
        <taxon>Cyclobacteriaceae</taxon>
        <taxon>Belliella</taxon>
    </lineage>
</organism>
<proteinExistence type="predicted"/>
<name>A0A1N7P2X4_9BACT</name>
<gene>
    <name evidence="1" type="ORF">SAMN05421761_11383</name>
</gene>
<dbReference type="STRING" id="529505.SAMN05421761_11383"/>